<evidence type="ECO:0000256" key="6">
    <source>
        <dbReference type="ARBA" id="ARBA00023136"/>
    </source>
</evidence>
<feature type="transmembrane region" description="Helical" evidence="7">
    <location>
        <begin position="110"/>
        <end position="133"/>
    </location>
</feature>
<protein>
    <submittedName>
        <fullName evidence="8">Plasma membrane iron permease</fullName>
    </submittedName>
</protein>
<gene>
    <name evidence="8" type="ORF">AX774_g4353</name>
</gene>
<proteinExistence type="inferred from homology"/>
<feature type="transmembrane region" description="Helical" evidence="7">
    <location>
        <begin position="78"/>
        <end position="104"/>
    </location>
</feature>
<dbReference type="Pfam" id="PF03239">
    <property type="entry name" value="FTR1"/>
    <property type="match status" value="2"/>
</dbReference>
<organism evidence="8 9">
    <name type="scientific">Zancudomyces culisetae</name>
    <name type="common">Gut fungus</name>
    <name type="synonym">Smittium culisetae</name>
    <dbReference type="NCBI Taxonomy" id="1213189"/>
    <lineage>
        <taxon>Eukaryota</taxon>
        <taxon>Fungi</taxon>
        <taxon>Fungi incertae sedis</taxon>
        <taxon>Zoopagomycota</taxon>
        <taxon>Kickxellomycotina</taxon>
        <taxon>Harpellomycetes</taxon>
        <taxon>Harpellales</taxon>
        <taxon>Legeriomycetaceae</taxon>
        <taxon>Zancudomyces</taxon>
    </lineage>
</organism>
<evidence type="ECO:0000256" key="7">
    <source>
        <dbReference type="SAM" id="Phobius"/>
    </source>
</evidence>
<keyword evidence="5 7" id="KW-1133">Transmembrane helix</keyword>
<comment type="caution">
    <text evidence="8">The sequence shown here is derived from an EMBL/GenBank/DDBJ whole genome shotgun (WGS) entry which is preliminary data.</text>
</comment>
<keyword evidence="3" id="KW-0410">Iron transport</keyword>
<dbReference type="AlphaFoldDB" id="A0A1R1PMI5"/>
<dbReference type="InterPro" id="IPR004923">
    <property type="entry name" value="FTR1/Fip1/EfeU"/>
</dbReference>
<sequence length="254" mass="28107">MFREATEAALVISVMLAFAKRMDVDPQKGRMTLVRQVILGTISAFIICLILGGAKSLEHKIEVRMDKKPTSKGWFMKYSFAYLSFFTVFREGVEAILLIGGVAISAPAKSFPLSIITGIIAGLAVGLCVYYFGNKMGISIFLVGSTIFLTLMSAGLFTNSIGYFQNYVYGRKYKLDADAGYVFDIPKSHDYKNGQMLNCCNPNLPENGGWQLFQKLLGWTHAATIGSVVGYICYWLAIAAFYIYKGKTTKAHRV</sequence>
<evidence type="ECO:0000313" key="9">
    <source>
        <dbReference type="Proteomes" id="UP000188320"/>
    </source>
</evidence>
<dbReference type="EMBL" id="LSSK01000725">
    <property type="protein sequence ID" value="OMH82175.1"/>
    <property type="molecule type" value="Genomic_DNA"/>
</dbReference>
<accession>A0A1R1PMI5</accession>
<name>A0A1R1PMI5_ZANCU</name>
<keyword evidence="6 7" id="KW-0472">Membrane</keyword>
<keyword evidence="3" id="KW-0408">Iron</keyword>
<dbReference type="GO" id="GO:0015093">
    <property type="term" value="F:ferrous iron transmembrane transporter activity"/>
    <property type="evidence" value="ECO:0007669"/>
    <property type="project" value="TreeGrafter"/>
</dbReference>
<keyword evidence="3" id="KW-0813">Transport</keyword>
<dbReference type="PANTHER" id="PTHR31632">
    <property type="entry name" value="IRON TRANSPORTER FTH1"/>
    <property type="match status" value="1"/>
</dbReference>
<comment type="subcellular location">
    <subcellularLocation>
        <location evidence="1">Membrane</location>
        <topology evidence="1">Multi-pass membrane protein</topology>
    </subcellularLocation>
</comment>
<dbReference type="Proteomes" id="UP000188320">
    <property type="component" value="Unassembled WGS sequence"/>
</dbReference>
<evidence type="ECO:0000313" key="8">
    <source>
        <dbReference type="EMBL" id="OMH82175.1"/>
    </source>
</evidence>
<feature type="transmembrane region" description="Helical" evidence="7">
    <location>
        <begin position="140"/>
        <end position="164"/>
    </location>
</feature>
<comment type="similarity">
    <text evidence="2">Belongs to the oxidase-dependent Fe transporter (OFeT) (TC 9.A.10.1) family.</text>
</comment>
<evidence type="ECO:0000256" key="1">
    <source>
        <dbReference type="ARBA" id="ARBA00004141"/>
    </source>
</evidence>
<evidence type="ECO:0000256" key="5">
    <source>
        <dbReference type="ARBA" id="ARBA00022989"/>
    </source>
</evidence>
<keyword evidence="9" id="KW-1185">Reference proteome</keyword>
<keyword evidence="3" id="KW-0406">Ion transport</keyword>
<evidence type="ECO:0000256" key="2">
    <source>
        <dbReference type="ARBA" id="ARBA00008333"/>
    </source>
</evidence>
<feature type="transmembrane region" description="Helical" evidence="7">
    <location>
        <begin position="37"/>
        <end position="57"/>
    </location>
</feature>
<dbReference type="OrthoDB" id="4364at2759"/>
<reference evidence="9" key="1">
    <citation type="submission" date="2017-01" db="EMBL/GenBank/DDBJ databases">
        <authorList>
            <person name="Wang Y."/>
            <person name="White M."/>
            <person name="Kvist S."/>
            <person name="Moncalvo J.-M."/>
        </authorList>
    </citation>
    <scope>NUCLEOTIDE SEQUENCE [LARGE SCALE GENOMIC DNA]</scope>
    <source>
        <strain evidence="9">COL-18-3</strain>
    </source>
</reference>
<feature type="transmembrane region" description="Helical" evidence="7">
    <location>
        <begin position="222"/>
        <end position="244"/>
    </location>
</feature>
<evidence type="ECO:0000256" key="3">
    <source>
        <dbReference type="ARBA" id="ARBA00022496"/>
    </source>
</evidence>
<evidence type="ECO:0000256" key="4">
    <source>
        <dbReference type="ARBA" id="ARBA00022692"/>
    </source>
</evidence>
<dbReference type="GO" id="GO:0033573">
    <property type="term" value="C:high-affinity iron permease complex"/>
    <property type="evidence" value="ECO:0007669"/>
    <property type="project" value="InterPro"/>
</dbReference>
<dbReference type="PANTHER" id="PTHR31632:SF2">
    <property type="entry name" value="PLASMA MEMBRANE IRON PERMEASE"/>
    <property type="match status" value="1"/>
</dbReference>
<keyword evidence="4 7" id="KW-0812">Transmembrane</keyword>